<dbReference type="Proteomes" id="UP000030108">
    <property type="component" value="Unassembled WGS sequence"/>
</dbReference>
<dbReference type="OrthoDB" id="3164356at2759"/>
<protein>
    <submittedName>
        <fullName evidence="1">Uncharacterized protein</fullName>
    </submittedName>
</protein>
<evidence type="ECO:0000313" key="1">
    <source>
        <dbReference type="EMBL" id="EUC60779.1"/>
    </source>
</evidence>
<comment type="caution">
    <text evidence="1">The sequence shown here is derived from an EMBL/GenBank/DDBJ whole genome shotgun (WGS) entry which is preliminary data.</text>
</comment>
<proteinExistence type="predicted"/>
<reference evidence="2" key="1">
    <citation type="journal article" date="2014" name="Genome Announc.">
        <title>Draft genome sequence of the plant-pathogenic soil fungus Rhizoctonia solani anastomosis group 3 strain Rhs1AP.</title>
        <authorList>
            <person name="Cubeta M.A."/>
            <person name="Thomas E."/>
            <person name="Dean R.A."/>
            <person name="Jabaji S."/>
            <person name="Neate S.M."/>
            <person name="Tavantzis S."/>
            <person name="Toda T."/>
            <person name="Vilgalys R."/>
            <person name="Bharathan N."/>
            <person name="Fedorova-Abrams N."/>
            <person name="Pakala S.B."/>
            <person name="Pakala S.M."/>
            <person name="Zafar N."/>
            <person name="Joardar V."/>
            <person name="Losada L."/>
            <person name="Nierman W.C."/>
        </authorList>
    </citation>
    <scope>NUCLEOTIDE SEQUENCE [LARGE SCALE GENOMIC DNA]</scope>
    <source>
        <strain evidence="2">AG-3</strain>
    </source>
</reference>
<sequence>MLLAPSLEIFAVYGGFRQAAIAASNYVITGNRPANNVLWGLRPIADRDGTTPTTTAAQTPTTTALDAKHVVLYYSVLGPEKGKIVGVGVPGARPTPDDFLRIDYDPPGWRPDPKKPEKEYEKQKKEFLELMKKRELKNEAPFGIHFNAHYVRNGDVVADQTHPPFAAYIDMGVKTMYQLQEEYNGYVQQLINKDPLTIWNNWRQGQEM</sequence>
<accession>X8JAY0</accession>
<dbReference type="EMBL" id="JATN01000319">
    <property type="protein sequence ID" value="EUC60779.1"/>
    <property type="molecule type" value="Genomic_DNA"/>
</dbReference>
<dbReference type="AlphaFoldDB" id="X8JAY0"/>
<organism evidence="1 2">
    <name type="scientific">Rhizoctonia solani AG-3 Rhs1AP</name>
    <dbReference type="NCBI Taxonomy" id="1086054"/>
    <lineage>
        <taxon>Eukaryota</taxon>
        <taxon>Fungi</taxon>
        <taxon>Dikarya</taxon>
        <taxon>Basidiomycota</taxon>
        <taxon>Agaricomycotina</taxon>
        <taxon>Agaricomycetes</taxon>
        <taxon>Cantharellales</taxon>
        <taxon>Ceratobasidiaceae</taxon>
        <taxon>Rhizoctonia</taxon>
    </lineage>
</organism>
<name>X8JAY0_9AGAM</name>
<gene>
    <name evidence="1" type="ORF">RSOL_365210</name>
</gene>
<evidence type="ECO:0000313" key="2">
    <source>
        <dbReference type="Proteomes" id="UP000030108"/>
    </source>
</evidence>